<dbReference type="InterPro" id="IPR036388">
    <property type="entry name" value="WH-like_DNA-bd_sf"/>
</dbReference>
<evidence type="ECO:0000313" key="2">
    <source>
        <dbReference type="Proteomes" id="UP000638353"/>
    </source>
</evidence>
<dbReference type="Proteomes" id="UP000638353">
    <property type="component" value="Unassembled WGS sequence"/>
</dbReference>
<protein>
    <recommendedName>
        <fullName evidence="3">Plasmid replication protein RepL domain-containing protein</fullName>
    </recommendedName>
</protein>
<dbReference type="Gene3D" id="1.10.10.10">
    <property type="entry name" value="Winged helix-like DNA-binding domain superfamily/Winged helix DNA-binding domain"/>
    <property type="match status" value="1"/>
</dbReference>
<dbReference type="SUPFAM" id="SSF46785">
    <property type="entry name" value="Winged helix' DNA-binding domain"/>
    <property type="match status" value="1"/>
</dbReference>
<evidence type="ECO:0000313" key="1">
    <source>
        <dbReference type="EMBL" id="GHD18728.1"/>
    </source>
</evidence>
<evidence type="ECO:0008006" key="3">
    <source>
        <dbReference type="Google" id="ProtNLM"/>
    </source>
</evidence>
<accession>A0A918X8Z7</accession>
<comment type="caution">
    <text evidence="1">The sequence shown here is derived from an EMBL/GenBank/DDBJ whole genome shotgun (WGS) entry which is preliminary data.</text>
</comment>
<organism evidence="1 2">
    <name type="scientific">Streptomyces finlayi</name>
    <dbReference type="NCBI Taxonomy" id="67296"/>
    <lineage>
        <taxon>Bacteria</taxon>
        <taxon>Bacillati</taxon>
        <taxon>Actinomycetota</taxon>
        <taxon>Actinomycetes</taxon>
        <taxon>Kitasatosporales</taxon>
        <taxon>Streptomycetaceae</taxon>
        <taxon>Streptomyces</taxon>
    </lineage>
</organism>
<reference evidence="1" key="1">
    <citation type="journal article" date="2014" name="Int. J. Syst. Evol. Microbiol.">
        <title>Complete genome sequence of Corynebacterium casei LMG S-19264T (=DSM 44701T), isolated from a smear-ripened cheese.</title>
        <authorList>
            <consortium name="US DOE Joint Genome Institute (JGI-PGF)"/>
            <person name="Walter F."/>
            <person name="Albersmeier A."/>
            <person name="Kalinowski J."/>
            <person name="Ruckert C."/>
        </authorList>
    </citation>
    <scope>NUCLEOTIDE SEQUENCE</scope>
    <source>
        <strain evidence="1">JCM 4637</strain>
    </source>
</reference>
<dbReference type="AlphaFoldDB" id="A0A918X8Z7"/>
<dbReference type="EMBL" id="BMVC01000031">
    <property type="protein sequence ID" value="GHD18728.1"/>
    <property type="molecule type" value="Genomic_DNA"/>
</dbReference>
<reference evidence="1" key="2">
    <citation type="submission" date="2020-09" db="EMBL/GenBank/DDBJ databases">
        <authorList>
            <person name="Sun Q."/>
            <person name="Ohkuma M."/>
        </authorList>
    </citation>
    <scope>NUCLEOTIDE SEQUENCE</scope>
    <source>
        <strain evidence="1">JCM 4637</strain>
    </source>
</reference>
<gene>
    <name evidence="1" type="ORF">GCM10010334_81810</name>
</gene>
<dbReference type="InterPro" id="IPR036390">
    <property type="entry name" value="WH_DNA-bd_sf"/>
</dbReference>
<sequence length="136" mass="15653">MLYSPQPKPYHFTGARHLNLSQELQSQLWRFRLTATARDVLDHLTVTHDEDGTVTVTQTALAAYFGCSQTKVQRALRQLARHHFVWKVRNGRYQLNPLYAYRFSSRKHAALLARLGETTLTTHRIVIPLPGSKDAR</sequence>
<name>A0A918X8Z7_9ACTN</name>
<proteinExistence type="predicted"/>